<accession>A0ABT0XK15</accession>
<dbReference type="RefSeq" id="WP_251608086.1">
    <property type="nucleotide sequence ID" value="NZ_JAMQJY010000001.1"/>
</dbReference>
<name>A0ABT0XK15_9BACI</name>
<proteinExistence type="predicted"/>
<evidence type="ECO:0000313" key="2">
    <source>
        <dbReference type="Proteomes" id="UP001203665"/>
    </source>
</evidence>
<dbReference type="Proteomes" id="UP001203665">
    <property type="component" value="Unassembled WGS sequence"/>
</dbReference>
<dbReference type="EMBL" id="JAMQJY010000001">
    <property type="protein sequence ID" value="MCM2676236.1"/>
    <property type="molecule type" value="Genomic_DNA"/>
</dbReference>
<sequence length="174" mass="20314">MKKVQMYQTYQRKYPPWSIKDVDHFFQEKLLAVRIPFDHPELYHDVFMPSKENTAGVYGIYDQAILYLLQGRVESIHDMEFSLLTKKSTRYNLDDIDTILTIGALVVLETEDHQTIKGCFIGGEMNLERLYHVVTYIAGVPELSNEKLRDEWITDYLKSVQEVKRMGFVGGEEV</sequence>
<keyword evidence="2" id="KW-1185">Reference proteome</keyword>
<comment type="caution">
    <text evidence="1">The sequence shown here is derived from an EMBL/GenBank/DDBJ whole genome shotgun (WGS) entry which is preliminary data.</text>
</comment>
<protein>
    <submittedName>
        <fullName evidence="1">Uncharacterized protein</fullName>
    </submittedName>
</protein>
<organism evidence="1 2">
    <name type="scientific">Alkalicoccobacillus plakortidis</name>
    <dbReference type="NCBI Taxonomy" id="444060"/>
    <lineage>
        <taxon>Bacteria</taxon>
        <taxon>Bacillati</taxon>
        <taxon>Bacillota</taxon>
        <taxon>Bacilli</taxon>
        <taxon>Bacillales</taxon>
        <taxon>Bacillaceae</taxon>
        <taxon>Alkalicoccobacillus</taxon>
    </lineage>
</organism>
<reference evidence="1" key="1">
    <citation type="submission" date="2022-06" db="EMBL/GenBank/DDBJ databases">
        <title>Alkalicoccobacillus porphyridii sp. nov., isolated from a marine red alga, Porphyridium purpureum and reclassification of Shouchella plakortidis and Shouchella gibsonii as Alkalicoccobacillus plakortidis comb. nov. and Alkalicoccobacillus gibsonii comb. nov.</title>
        <authorList>
            <person name="Kim K.H."/>
            <person name="Lee J.K."/>
            <person name="Han D.M."/>
            <person name="Baek J.H."/>
            <person name="Jeon C.O."/>
        </authorList>
    </citation>
    <scope>NUCLEOTIDE SEQUENCE</scope>
    <source>
        <strain evidence="1">DSM 19153</strain>
    </source>
</reference>
<gene>
    <name evidence="1" type="ORF">NDM98_12520</name>
</gene>
<evidence type="ECO:0000313" key="1">
    <source>
        <dbReference type="EMBL" id="MCM2676236.1"/>
    </source>
</evidence>